<dbReference type="Pfam" id="PF00326">
    <property type="entry name" value="Peptidase_S9"/>
    <property type="match status" value="1"/>
</dbReference>
<dbReference type="Gene3D" id="3.40.50.1820">
    <property type="entry name" value="alpha/beta hydrolase"/>
    <property type="match status" value="1"/>
</dbReference>
<sequence>MSPGFTLRRPTLIVQGTADPFVLEPLTTRFVAKLRAGGAPVTYKRYAGADHFTIIRRADADVLAFLQDRFRR</sequence>
<reference evidence="2" key="1">
    <citation type="submission" date="2020-02" db="EMBL/GenBank/DDBJ databases">
        <authorList>
            <person name="Meier V. D."/>
        </authorList>
    </citation>
    <scope>NUCLEOTIDE SEQUENCE</scope>
    <source>
        <strain evidence="2">AVDCRST_MAG40</strain>
    </source>
</reference>
<evidence type="ECO:0000313" key="2">
    <source>
        <dbReference type="EMBL" id="CAA9310349.1"/>
    </source>
</evidence>
<dbReference type="InterPro" id="IPR001375">
    <property type="entry name" value="Peptidase_S9_cat"/>
</dbReference>
<dbReference type="AlphaFoldDB" id="A0A6J4KPB9"/>
<organism evidence="2">
    <name type="scientific">uncultured Gemmatimonadaceae bacterium</name>
    <dbReference type="NCBI Taxonomy" id="246130"/>
    <lineage>
        <taxon>Bacteria</taxon>
        <taxon>Pseudomonadati</taxon>
        <taxon>Gemmatimonadota</taxon>
        <taxon>Gemmatimonadia</taxon>
        <taxon>Gemmatimonadales</taxon>
        <taxon>Gemmatimonadaceae</taxon>
        <taxon>environmental samples</taxon>
    </lineage>
</organism>
<gene>
    <name evidence="2" type="ORF">AVDCRST_MAG40-927</name>
</gene>
<protein>
    <recommendedName>
        <fullName evidence="1">Peptidase S9 prolyl oligopeptidase catalytic domain-containing protein</fullName>
    </recommendedName>
</protein>
<dbReference type="InterPro" id="IPR029058">
    <property type="entry name" value="AB_hydrolase_fold"/>
</dbReference>
<feature type="domain" description="Peptidase S9 prolyl oligopeptidase catalytic" evidence="1">
    <location>
        <begin position="8"/>
        <end position="68"/>
    </location>
</feature>
<dbReference type="EMBL" id="CADCTX010000268">
    <property type="protein sequence ID" value="CAA9310349.1"/>
    <property type="molecule type" value="Genomic_DNA"/>
</dbReference>
<dbReference type="GO" id="GO:0008236">
    <property type="term" value="F:serine-type peptidase activity"/>
    <property type="evidence" value="ECO:0007669"/>
    <property type="project" value="InterPro"/>
</dbReference>
<proteinExistence type="predicted"/>
<evidence type="ECO:0000259" key="1">
    <source>
        <dbReference type="Pfam" id="PF00326"/>
    </source>
</evidence>
<dbReference type="GO" id="GO:0006508">
    <property type="term" value="P:proteolysis"/>
    <property type="evidence" value="ECO:0007669"/>
    <property type="project" value="InterPro"/>
</dbReference>
<accession>A0A6J4KPB9</accession>
<dbReference type="SUPFAM" id="SSF53474">
    <property type="entry name" value="alpha/beta-Hydrolases"/>
    <property type="match status" value="1"/>
</dbReference>
<name>A0A6J4KPB9_9BACT</name>